<dbReference type="EMBL" id="CP159290">
    <property type="protein sequence ID" value="XCH30706.1"/>
    <property type="molecule type" value="Genomic_DNA"/>
</dbReference>
<protein>
    <recommendedName>
        <fullName evidence="2">Flp pilus-assembly TadG-like N-terminal domain-containing protein</fullName>
    </recommendedName>
</protein>
<evidence type="ECO:0008006" key="2">
    <source>
        <dbReference type="Google" id="ProtNLM"/>
    </source>
</evidence>
<proteinExistence type="predicted"/>
<accession>A0AAU8G3R7</accession>
<dbReference type="AlphaFoldDB" id="A0AAU8G3R7"/>
<reference evidence="1" key="1">
    <citation type="submission" date="2024-06" db="EMBL/GenBank/DDBJ databases">
        <title>Complete genome sequence of the cellulolytic actinobacterium, Cellulosimicrobium ES-005.</title>
        <authorList>
            <person name="Matthews C.T."/>
            <person name="Underwood K.D."/>
            <person name="Ghanchi K.M."/>
            <person name="Fields S.D."/>
            <person name="Gardner S.G."/>
        </authorList>
    </citation>
    <scope>NUCLEOTIDE SEQUENCE</scope>
    <source>
        <strain evidence="1">ES-005</strain>
    </source>
</reference>
<name>A0AAU8G3R7_9MICO</name>
<evidence type="ECO:0000313" key="1">
    <source>
        <dbReference type="EMBL" id="XCH30706.1"/>
    </source>
</evidence>
<gene>
    <name evidence="1" type="ORF">ABRQ22_03205</name>
</gene>
<sequence length="178" mass="18836">MGRRGRRASDRRARAVLVPATALLLLVVSVAAIGGVLLGRVLDRSVPAVEDGWRAWRGVDEDDERYVADLVADVESWPGVDDVAEPPPIRRGLLDRVVRVPVVVTVAETLTDPDADSLGERICGATNAASVHGFDVSFRLERADVAVGVGCREVAQAAETTAALKETFVDPRGGASDG</sequence>
<dbReference type="RefSeq" id="WP_353708555.1">
    <property type="nucleotide sequence ID" value="NZ_CP159290.1"/>
</dbReference>
<organism evidence="1">
    <name type="scientific">Cellulosimicrobium sp. ES-005</name>
    <dbReference type="NCBI Taxonomy" id="3163031"/>
    <lineage>
        <taxon>Bacteria</taxon>
        <taxon>Bacillati</taxon>
        <taxon>Actinomycetota</taxon>
        <taxon>Actinomycetes</taxon>
        <taxon>Micrococcales</taxon>
        <taxon>Promicromonosporaceae</taxon>
        <taxon>Cellulosimicrobium</taxon>
    </lineage>
</organism>